<feature type="domain" description="Tyrosine-protein phosphatase" evidence="2">
    <location>
        <begin position="28"/>
        <end position="289"/>
    </location>
</feature>
<protein>
    <submittedName>
        <fullName evidence="4">Putative tyrosine phosphatase protein</fullName>
    </submittedName>
</protein>
<feature type="domain" description="Tyrosine specific protein phosphatases" evidence="3">
    <location>
        <begin position="203"/>
        <end position="280"/>
    </location>
</feature>
<evidence type="ECO:0000259" key="3">
    <source>
        <dbReference type="PROSITE" id="PS50056"/>
    </source>
</evidence>
<dbReference type="InterPro" id="IPR029021">
    <property type="entry name" value="Prot-tyrosine_phosphatase-like"/>
</dbReference>
<dbReference type="SUPFAM" id="SSF52799">
    <property type="entry name" value="(Phosphotyrosine protein) phosphatases II"/>
    <property type="match status" value="1"/>
</dbReference>
<organism evidence="4">
    <name type="scientific">Toxoneuron nigriceps polydnavirus</name>
    <dbReference type="NCBI Taxonomy" id="191766"/>
    <lineage>
        <taxon>Viruses</taxon>
        <taxon>Viruses incertae sedis</taxon>
        <taxon>Polydnaviriformidae</taxon>
    </lineage>
</organism>
<dbReference type="EMBL" id="AJ634659">
    <property type="protein sequence ID" value="CAG25452.1"/>
    <property type="molecule type" value="mRNA"/>
</dbReference>
<dbReference type="InterPro" id="IPR003595">
    <property type="entry name" value="Tyr_Pase_cat"/>
</dbReference>
<dbReference type="SMART" id="SM00404">
    <property type="entry name" value="PTPc_motif"/>
    <property type="match status" value="1"/>
</dbReference>
<evidence type="ECO:0000259" key="2">
    <source>
        <dbReference type="PROSITE" id="PS50055"/>
    </source>
</evidence>
<dbReference type="InterPro" id="IPR000242">
    <property type="entry name" value="PTP_cat"/>
</dbReference>
<dbReference type="PROSITE" id="PS50056">
    <property type="entry name" value="TYR_PHOSPHATASE_2"/>
    <property type="match status" value="1"/>
</dbReference>
<gene>
    <name evidence="4" type="primary">PTP7</name>
</gene>
<dbReference type="Gene3D" id="3.90.190.10">
    <property type="entry name" value="Protein tyrosine phosphatase superfamily"/>
    <property type="match status" value="1"/>
</dbReference>
<dbReference type="InterPro" id="IPR050348">
    <property type="entry name" value="Protein-Tyr_Phosphatase"/>
</dbReference>
<dbReference type="CDD" id="cd00047">
    <property type="entry name" value="PTPc"/>
    <property type="match status" value="1"/>
</dbReference>
<dbReference type="PRINTS" id="PR00700">
    <property type="entry name" value="PRTYPHPHTASE"/>
</dbReference>
<evidence type="ECO:0000313" key="4">
    <source>
        <dbReference type="EMBL" id="CAG25452.1"/>
    </source>
</evidence>
<comment type="similarity">
    <text evidence="1">Belongs to the protein-tyrosine phosphatase family.</text>
</comment>
<dbReference type="Pfam" id="PF00102">
    <property type="entry name" value="Y_phosphatase"/>
    <property type="match status" value="1"/>
</dbReference>
<proteinExistence type="evidence at transcript level"/>
<reference evidence="4" key="1">
    <citation type="journal article" date="2004" name="J. Virol.">
        <title>Bracoviruses contain a large multigene family coding for protein tyrosine phosphatases.</title>
        <authorList>
            <person name="Provost B."/>
            <person name="Varricchio P."/>
            <person name="Arana E."/>
            <person name="Espagne E."/>
            <person name="Falabella P."/>
            <person name="Huguet E."/>
            <person name="La Scaleia R."/>
            <person name="Cattolico L."/>
            <person name="Poirie M."/>
            <person name="Malva C."/>
            <person name="Olszewski J.A."/>
            <person name="Pennacchio F."/>
            <person name="Drezen J.M."/>
        </authorList>
    </citation>
    <scope>NUCLEOTIDE SEQUENCE</scope>
</reference>
<name>Q5W3K7_9VIRU</name>
<dbReference type="SMART" id="SM00194">
    <property type="entry name" value="PTPc"/>
    <property type="match status" value="1"/>
</dbReference>
<dbReference type="GO" id="GO:0004725">
    <property type="term" value="F:protein tyrosine phosphatase activity"/>
    <property type="evidence" value="ECO:0007669"/>
    <property type="project" value="InterPro"/>
</dbReference>
<accession>Q5W3K7</accession>
<sequence>MGSTSRLGTLTAKQLIQRVIKKDFSIVIKNEYEKLIALKDSNTYHHFQLPENQNKNRYPDIPCADFSRVLLDNEDETSYIHANYVFDFDLNEERMGYIATQAPLRTTVEDFWQMVWSENTKIIIMLMKLKDYKYFPYWSPIIGNYVTIGNFKITTIFFYDINGYIQTTLMITNQKTMVTREIHHYCYQEWPNNSIPVNIEGFLNFVNVIREKYKSLYQNNAFYVPMIVHCSEGINKTGTFCAIMNAISSFEQTGKINMFEIVKEIRTLRPRSINIEKLYNYCYIVIVYYILRF</sequence>
<dbReference type="PANTHER" id="PTHR19134">
    <property type="entry name" value="RECEPTOR-TYPE TYROSINE-PROTEIN PHOSPHATASE"/>
    <property type="match status" value="1"/>
</dbReference>
<dbReference type="PROSITE" id="PS50055">
    <property type="entry name" value="TYR_PHOSPHATASE_PTP"/>
    <property type="match status" value="1"/>
</dbReference>
<dbReference type="InterPro" id="IPR000387">
    <property type="entry name" value="Tyr_Pase_dom"/>
</dbReference>
<dbReference type="PANTHER" id="PTHR19134:SF534">
    <property type="entry name" value="LD27988P"/>
    <property type="match status" value="1"/>
</dbReference>
<evidence type="ECO:0000256" key="1">
    <source>
        <dbReference type="ARBA" id="ARBA00009580"/>
    </source>
</evidence>